<feature type="transmembrane region" description="Helical" evidence="1">
    <location>
        <begin position="309"/>
        <end position="331"/>
    </location>
</feature>
<reference evidence="2 3" key="1">
    <citation type="submission" date="2019-03" db="EMBL/GenBank/DDBJ databases">
        <title>Genomic Encyclopedia of Type Strains, Phase IV (KMG-IV): sequencing the most valuable type-strain genomes for metagenomic binning, comparative biology and taxonomic classification.</title>
        <authorList>
            <person name="Goeker M."/>
        </authorList>
    </citation>
    <scope>NUCLEOTIDE SEQUENCE [LARGE SCALE GENOMIC DNA]</scope>
    <source>
        <strain evidence="2 3">DSM 25964</strain>
    </source>
</reference>
<feature type="transmembrane region" description="Helical" evidence="1">
    <location>
        <begin position="253"/>
        <end position="273"/>
    </location>
</feature>
<dbReference type="PANTHER" id="PTHR34289:SF8">
    <property type="entry name" value="DUF819 DOMAIN-CONTAINING PROTEIN"/>
    <property type="match status" value="1"/>
</dbReference>
<dbReference type="OrthoDB" id="653763at2"/>
<dbReference type="PANTHER" id="PTHR34289">
    <property type="entry name" value="PROTEIN, PUTATIVE (DUF819)-RELATED"/>
    <property type="match status" value="1"/>
</dbReference>
<proteinExistence type="predicted"/>
<evidence type="ECO:0000313" key="2">
    <source>
        <dbReference type="EMBL" id="TDY58048.1"/>
    </source>
</evidence>
<evidence type="ECO:0000256" key="1">
    <source>
        <dbReference type="SAM" id="Phobius"/>
    </source>
</evidence>
<dbReference type="AlphaFoldDB" id="A0A4R8M5T0"/>
<feature type="transmembrane region" description="Helical" evidence="1">
    <location>
        <begin position="168"/>
        <end position="185"/>
    </location>
</feature>
<keyword evidence="3" id="KW-1185">Reference proteome</keyword>
<dbReference type="RefSeq" id="WP_133958218.1">
    <property type="nucleotide sequence ID" value="NZ_SORI01000015.1"/>
</dbReference>
<dbReference type="InterPro" id="IPR008537">
    <property type="entry name" value="DUF819"/>
</dbReference>
<feature type="transmembrane region" description="Helical" evidence="1">
    <location>
        <begin position="63"/>
        <end position="83"/>
    </location>
</feature>
<dbReference type="Proteomes" id="UP000295066">
    <property type="component" value="Unassembled WGS sequence"/>
</dbReference>
<comment type="caution">
    <text evidence="2">The sequence shown here is derived from an EMBL/GenBank/DDBJ whole genome shotgun (WGS) entry which is preliminary data.</text>
</comment>
<accession>A0A4R8M5T0</accession>
<name>A0A4R8M5T0_9BACT</name>
<keyword evidence="1" id="KW-1133">Transmembrane helix</keyword>
<feature type="transmembrane region" description="Helical" evidence="1">
    <location>
        <begin position="219"/>
        <end position="241"/>
    </location>
</feature>
<keyword evidence="1" id="KW-0472">Membrane</keyword>
<protein>
    <submittedName>
        <fullName evidence="2">Putative membrane protein</fullName>
    </submittedName>
</protein>
<dbReference type="Pfam" id="PF05684">
    <property type="entry name" value="DUF819"/>
    <property type="match status" value="1"/>
</dbReference>
<gene>
    <name evidence="2" type="ORF">C8D99_11566</name>
</gene>
<feature type="transmembrane region" description="Helical" evidence="1">
    <location>
        <begin position="31"/>
        <end position="51"/>
    </location>
</feature>
<dbReference type="EMBL" id="SORI01000015">
    <property type="protein sequence ID" value="TDY58048.1"/>
    <property type="molecule type" value="Genomic_DNA"/>
</dbReference>
<sequence length="398" mass="42866">MITDGFAYVAFLFCFAGVVATLEMKYKDTTFFRYVPTPVVLYVMCMVFATFDLWQKTDSVNAAYRVVRGNLIPAMIFVMLLRCDIRKILKLGPRMLIGFFSATITIMIGFVVMFALMKNGFPPEAWKTWGALAGSWIGGTANMVAIQGALGINDSAMGYTLLVDNVNYSIWVIMLLATVPYAKFFNKWTKTDTSTIDSVGLMLSEVKENTRTKMETADLALLIGAGLLVSALSSWLATFLSPMLMEVFGKSDFLSVSTVTIILATIFGIACAMTPMNSIPGSSPVSMTMLYIIICLIASRASFKELTDAPYYLAAGFVILGIHALLMAIIAKILKIDLFTCAVASLANIGAVAAAPIIAAAYKETLVPIGVLMALMGYVVGTAGGLFVAKMLSMVAGA</sequence>
<feature type="transmembrane region" description="Helical" evidence="1">
    <location>
        <begin position="95"/>
        <end position="117"/>
    </location>
</feature>
<keyword evidence="1" id="KW-0812">Transmembrane</keyword>
<feature type="transmembrane region" description="Helical" evidence="1">
    <location>
        <begin position="338"/>
        <end position="362"/>
    </location>
</feature>
<evidence type="ECO:0000313" key="3">
    <source>
        <dbReference type="Proteomes" id="UP000295066"/>
    </source>
</evidence>
<feature type="transmembrane region" description="Helical" evidence="1">
    <location>
        <begin position="368"/>
        <end position="389"/>
    </location>
</feature>
<organism evidence="2 3">
    <name type="scientific">Aminivibrio pyruvatiphilus</name>
    <dbReference type="NCBI Taxonomy" id="1005740"/>
    <lineage>
        <taxon>Bacteria</taxon>
        <taxon>Thermotogati</taxon>
        <taxon>Synergistota</taxon>
        <taxon>Synergistia</taxon>
        <taxon>Synergistales</taxon>
        <taxon>Aminobacteriaceae</taxon>
        <taxon>Aminivibrio</taxon>
    </lineage>
</organism>
<feature type="transmembrane region" description="Helical" evidence="1">
    <location>
        <begin position="285"/>
        <end position="303"/>
    </location>
</feature>
<feature type="transmembrane region" description="Helical" evidence="1">
    <location>
        <begin position="6"/>
        <end position="24"/>
    </location>
</feature>